<feature type="transmembrane region" description="Helical" evidence="1">
    <location>
        <begin position="15"/>
        <end position="39"/>
    </location>
</feature>
<dbReference type="EMBL" id="JARJFB010000013">
    <property type="protein sequence ID" value="MEA0970350.1"/>
    <property type="molecule type" value="Genomic_DNA"/>
</dbReference>
<comment type="caution">
    <text evidence="2">The sequence shown here is derived from an EMBL/GenBank/DDBJ whole genome shotgun (WGS) entry which is preliminary data.</text>
</comment>
<evidence type="ECO:0000256" key="1">
    <source>
        <dbReference type="SAM" id="Phobius"/>
    </source>
</evidence>
<gene>
    <name evidence="2" type="ORF">Megvenef_00309</name>
</gene>
<reference evidence="2 3" key="1">
    <citation type="submission" date="2023-03" db="EMBL/GenBank/DDBJ databases">
        <title>Host association and intracellularity evolved multiple times independently in the Rickettsiales.</title>
        <authorList>
            <person name="Castelli M."/>
            <person name="Nardi T."/>
            <person name="Gammuto L."/>
            <person name="Bellinzona G."/>
            <person name="Sabaneyeva E."/>
            <person name="Potekhin A."/>
            <person name="Serra V."/>
            <person name="Petroni G."/>
            <person name="Sassera D."/>
        </authorList>
    </citation>
    <scope>NUCLEOTIDE SEQUENCE [LARGE SCALE GENOMIC DNA]</scope>
    <source>
        <strain evidence="2 3">Sr 2-6</strain>
    </source>
</reference>
<keyword evidence="1" id="KW-0472">Membrane</keyword>
<sequence>MGLINQDLTFNEQSIIVHFICIFGIFGCLFFIQVLLSIFGAIFNKRANTRMIISKNRSSIIFAIAVLICLLATQLNILSGSQNLALLFCISVFCASKSLELFAIAVITCITAISFDVAERF</sequence>
<feature type="transmembrane region" description="Helical" evidence="1">
    <location>
        <begin position="60"/>
        <end position="78"/>
    </location>
</feature>
<dbReference type="Proteomes" id="UP001291687">
    <property type="component" value="Unassembled WGS sequence"/>
</dbReference>
<keyword evidence="1" id="KW-0812">Transmembrane</keyword>
<keyword evidence="3" id="KW-1185">Reference proteome</keyword>
<name>A0ABU5NAY5_9RICK</name>
<accession>A0ABU5NAY5</accession>
<feature type="transmembrane region" description="Helical" evidence="1">
    <location>
        <begin position="84"/>
        <end position="115"/>
    </location>
</feature>
<organism evidence="2 3">
    <name type="scientific">Candidatus Megaera venefica</name>
    <dbReference type="NCBI Taxonomy" id="2055910"/>
    <lineage>
        <taxon>Bacteria</taxon>
        <taxon>Pseudomonadati</taxon>
        <taxon>Pseudomonadota</taxon>
        <taxon>Alphaproteobacteria</taxon>
        <taxon>Rickettsiales</taxon>
        <taxon>Rickettsiaceae</taxon>
        <taxon>Candidatus Megaera</taxon>
    </lineage>
</organism>
<protein>
    <submittedName>
        <fullName evidence="2">Uncharacterized protein</fullName>
    </submittedName>
</protein>
<evidence type="ECO:0000313" key="3">
    <source>
        <dbReference type="Proteomes" id="UP001291687"/>
    </source>
</evidence>
<evidence type="ECO:0000313" key="2">
    <source>
        <dbReference type="EMBL" id="MEA0970350.1"/>
    </source>
</evidence>
<keyword evidence="1" id="KW-1133">Transmembrane helix</keyword>
<proteinExistence type="predicted"/>